<dbReference type="PANTHER" id="PTHR30160">
    <property type="entry name" value="TETRAACYLDISACCHARIDE 4'-KINASE-RELATED"/>
    <property type="match status" value="1"/>
</dbReference>
<evidence type="ECO:0000256" key="1">
    <source>
        <dbReference type="ARBA" id="ARBA00022676"/>
    </source>
</evidence>
<dbReference type="InterPro" id="IPR051199">
    <property type="entry name" value="LPS_LOS_Heptosyltrfase"/>
</dbReference>
<comment type="caution">
    <text evidence="4">The sequence shown here is derived from an EMBL/GenBank/DDBJ whole genome shotgun (WGS) entry which is preliminary data.</text>
</comment>
<dbReference type="RefSeq" id="WP_051527481.1">
    <property type="nucleotide sequence ID" value="NZ_JBHLZN010000002.1"/>
</dbReference>
<feature type="chain" id="PRO_5045101038" evidence="3">
    <location>
        <begin position="31"/>
        <end position="337"/>
    </location>
</feature>
<keyword evidence="1" id="KW-0328">Glycosyltransferase</keyword>
<protein>
    <submittedName>
        <fullName evidence="4">Glycosyltransferase family 9 protein</fullName>
    </submittedName>
</protein>
<organism evidence="4 5">
    <name type="scientific">Balneatrix alpica</name>
    <dbReference type="NCBI Taxonomy" id="75684"/>
    <lineage>
        <taxon>Bacteria</taxon>
        <taxon>Pseudomonadati</taxon>
        <taxon>Pseudomonadota</taxon>
        <taxon>Gammaproteobacteria</taxon>
        <taxon>Oceanospirillales</taxon>
        <taxon>Balneatrichaceae</taxon>
        <taxon>Balneatrix</taxon>
    </lineage>
</organism>
<dbReference type="EMBL" id="JBHLZN010000002">
    <property type="protein sequence ID" value="MFB9886472.1"/>
    <property type="molecule type" value="Genomic_DNA"/>
</dbReference>
<dbReference type="Proteomes" id="UP001589628">
    <property type="component" value="Unassembled WGS sequence"/>
</dbReference>
<feature type="signal peptide" evidence="3">
    <location>
        <begin position="1"/>
        <end position="30"/>
    </location>
</feature>
<dbReference type="SUPFAM" id="SSF53756">
    <property type="entry name" value="UDP-Glycosyltransferase/glycogen phosphorylase"/>
    <property type="match status" value="1"/>
</dbReference>
<reference evidence="4 5" key="1">
    <citation type="submission" date="2024-09" db="EMBL/GenBank/DDBJ databases">
        <authorList>
            <person name="Sun Q."/>
            <person name="Mori K."/>
        </authorList>
    </citation>
    <scope>NUCLEOTIDE SEQUENCE [LARGE SCALE GENOMIC DNA]</scope>
    <source>
        <strain evidence="4 5">ATCC 51285</strain>
    </source>
</reference>
<dbReference type="CDD" id="cd03789">
    <property type="entry name" value="GT9_LPS_heptosyltransferase"/>
    <property type="match status" value="1"/>
</dbReference>
<evidence type="ECO:0000313" key="5">
    <source>
        <dbReference type="Proteomes" id="UP001589628"/>
    </source>
</evidence>
<keyword evidence="2" id="KW-0808">Transferase</keyword>
<proteinExistence type="predicted"/>
<dbReference type="Gene3D" id="3.40.50.2000">
    <property type="entry name" value="Glycogen Phosphorylase B"/>
    <property type="match status" value="2"/>
</dbReference>
<keyword evidence="5" id="KW-1185">Reference proteome</keyword>
<evidence type="ECO:0000256" key="3">
    <source>
        <dbReference type="SAM" id="SignalP"/>
    </source>
</evidence>
<sequence length="337" mass="37755">MKQAWLQPKRILVVLMARFGDTLTATPALAALKAHYPAAQLEVVAHPQRGQVLQGLGFIDRVRLLPKWRLQLGRWWPWPRYDLGVVFGHSRVEIQFARRHCRWLVGEPQQQPELAACLDMVQTQQAPMHIVQDRLRVLSPLGVQPQGLACHYRVTASEQAQAQAWLQQQLPRCQRPLIGLQLSSFPTKAYRDWPLASWLALAQRILNQWPEAGIVLLGGGESSEKAATLLAQLPQRVASAVAAFDFRHNAALIDALDLYVGPDTGPTHLRGALGKPMVGLYHHVPQLLQPLEHPALQVIAHPQAQQPGEHAMSDISVEQVWQACLRLLEPAHEQRSH</sequence>
<evidence type="ECO:0000313" key="4">
    <source>
        <dbReference type="EMBL" id="MFB9886472.1"/>
    </source>
</evidence>
<name>A0ABV5ZB30_9GAMM</name>
<accession>A0ABV5ZB30</accession>
<dbReference type="Pfam" id="PF01075">
    <property type="entry name" value="Glyco_transf_9"/>
    <property type="match status" value="1"/>
</dbReference>
<evidence type="ECO:0000256" key="2">
    <source>
        <dbReference type="ARBA" id="ARBA00022679"/>
    </source>
</evidence>
<gene>
    <name evidence="4" type="ORF">ACFFLH_08625</name>
</gene>
<keyword evidence="3" id="KW-0732">Signal</keyword>
<dbReference type="InterPro" id="IPR002201">
    <property type="entry name" value="Glyco_trans_9"/>
</dbReference>